<dbReference type="InterPro" id="IPR016039">
    <property type="entry name" value="Thiolase-like"/>
</dbReference>
<dbReference type="SUPFAM" id="SSF55048">
    <property type="entry name" value="Probable ACP-binding domain of malonyl-CoA ACP transacylase"/>
    <property type="match status" value="1"/>
</dbReference>
<feature type="region of interest" description="N-terminal hotdog fold" evidence="9">
    <location>
        <begin position="904"/>
        <end position="1022"/>
    </location>
</feature>
<feature type="active site" description="Proton donor; for dehydratase activity" evidence="9">
    <location>
        <position position="1098"/>
    </location>
</feature>
<evidence type="ECO:0000313" key="15">
    <source>
        <dbReference type="Proteomes" id="UP001165492"/>
    </source>
</evidence>
<dbReference type="InterPro" id="IPR032821">
    <property type="entry name" value="PKS_assoc"/>
</dbReference>
<evidence type="ECO:0000256" key="5">
    <source>
        <dbReference type="ARBA" id="ARBA00022553"/>
    </source>
</evidence>
<dbReference type="Pfam" id="PF00550">
    <property type="entry name" value="PP-binding"/>
    <property type="match status" value="2"/>
</dbReference>
<dbReference type="InterPro" id="IPR020841">
    <property type="entry name" value="PKS_Beta-ketoAc_synthase_dom"/>
</dbReference>
<dbReference type="SMART" id="SM00824">
    <property type="entry name" value="PKS_TE"/>
    <property type="match status" value="1"/>
</dbReference>
<dbReference type="SUPFAM" id="SSF51735">
    <property type="entry name" value="NAD(P)-binding Rossmann-fold domains"/>
    <property type="match status" value="2"/>
</dbReference>
<dbReference type="Pfam" id="PF00698">
    <property type="entry name" value="Acyl_transf_1"/>
    <property type="match status" value="1"/>
</dbReference>
<dbReference type="Pfam" id="PF21089">
    <property type="entry name" value="PKS_DH_N"/>
    <property type="match status" value="1"/>
</dbReference>
<feature type="domain" description="Carrier" evidence="11">
    <location>
        <begin position="1730"/>
        <end position="1804"/>
    </location>
</feature>
<evidence type="ECO:0000256" key="4">
    <source>
        <dbReference type="ARBA" id="ARBA00022450"/>
    </source>
</evidence>
<dbReference type="Pfam" id="PF00668">
    <property type="entry name" value="Condensation"/>
    <property type="match status" value="1"/>
</dbReference>
<feature type="region of interest" description="Disordered" evidence="10">
    <location>
        <begin position="3081"/>
        <end position="3100"/>
    </location>
</feature>
<dbReference type="Gene3D" id="3.40.366.10">
    <property type="entry name" value="Malonyl-Coenzyme A Acyl Carrier Protein, domain 2"/>
    <property type="match status" value="1"/>
</dbReference>
<evidence type="ECO:0000259" key="11">
    <source>
        <dbReference type="PROSITE" id="PS50075"/>
    </source>
</evidence>
<dbReference type="Pfam" id="PF16197">
    <property type="entry name" value="KAsynt_C_assoc"/>
    <property type="match status" value="1"/>
</dbReference>
<dbReference type="Pfam" id="PF08659">
    <property type="entry name" value="KR"/>
    <property type="match status" value="1"/>
</dbReference>
<organism evidence="14 15">
    <name type="scientific">Pelosinus baikalensis</name>
    <dbReference type="NCBI Taxonomy" id="2892015"/>
    <lineage>
        <taxon>Bacteria</taxon>
        <taxon>Bacillati</taxon>
        <taxon>Bacillota</taxon>
        <taxon>Negativicutes</taxon>
        <taxon>Selenomonadales</taxon>
        <taxon>Sporomusaceae</taxon>
        <taxon>Pelosinus</taxon>
    </lineage>
</organism>
<dbReference type="Gene3D" id="3.40.50.720">
    <property type="entry name" value="NAD(P)-binding Rossmann-like Domain"/>
    <property type="match status" value="1"/>
</dbReference>
<comment type="similarity">
    <text evidence="8">In the C-terminal section; belongs to the NRP synthetase family.</text>
</comment>
<dbReference type="SUPFAM" id="SSF53474">
    <property type="entry name" value="alpha/beta-Hydrolases"/>
    <property type="match status" value="1"/>
</dbReference>
<name>A0ABS8HV56_9FIRM</name>
<dbReference type="Gene3D" id="3.30.559.30">
    <property type="entry name" value="Nonribosomal peptide synthetase, condensation domain"/>
    <property type="match status" value="1"/>
</dbReference>
<dbReference type="InterPro" id="IPR050091">
    <property type="entry name" value="PKS_NRPS_Biosynth_Enz"/>
</dbReference>
<keyword evidence="15" id="KW-1185">Reference proteome</keyword>
<dbReference type="EMBL" id="JAJHJB010000024">
    <property type="protein sequence ID" value="MCC5466930.1"/>
    <property type="molecule type" value="Genomic_DNA"/>
</dbReference>
<keyword evidence="7" id="KW-0677">Repeat</keyword>
<dbReference type="SMART" id="SM00822">
    <property type="entry name" value="PKS_KR"/>
    <property type="match status" value="1"/>
</dbReference>
<comment type="function">
    <text evidence="2">Involved in some intermediate steps for the synthesis of the antibiotic polyketide bacillaene which is involved in secondary metabolism.</text>
</comment>
<dbReference type="Gene3D" id="3.40.47.10">
    <property type="match status" value="1"/>
</dbReference>
<dbReference type="SUPFAM" id="SSF52777">
    <property type="entry name" value="CoA-dependent acyltransferases"/>
    <property type="match status" value="2"/>
</dbReference>
<dbReference type="InterPro" id="IPR029058">
    <property type="entry name" value="AB_hydrolase_fold"/>
</dbReference>
<dbReference type="InterPro" id="IPR020807">
    <property type="entry name" value="PKS_DH"/>
</dbReference>
<dbReference type="PROSITE" id="PS52019">
    <property type="entry name" value="PKS_MFAS_DH"/>
    <property type="match status" value="1"/>
</dbReference>
<dbReference type="Gene3D" id="3.30.300.30">
    <property type="match status" value="1"/>
</dbReference>
<feature type="domain" description="Ketosynthase family 3 (KS3)" evidence="12">
    <location>
        <begin position="7"/>
        <end position="434"/>
    </location>
</feature>
<dbReference type="RefSeq" id="WP_229536011.1">
    <property type="nucleotide sequence ID" value="NZ_JAJHJB010000024.1"/>
</dbReference>
<dbReference type="CDD" id="cd00833">
    <property type="entry name" value="PKS"/>
    <property type="match status" value="1"/>
</dbReference>
<dbReference type="Proteomes" id="UP001165492">
    <property type="component" value="Unassembled WGS sequence"/>
</dbReference>
<dbReference type="SMART" id="SM01294">
    <property type="entry name" value="PKS_PP_betabranch"/>
    <property type="match status" value="1"/>
</dbReference>
<protein>
    <submittedName>
        <fullName evidence="14">Amino acid adenylation domain-containing protein</fullName>
    </submittedName>
</protein>
<feature type="domain" description="PKS/mFAS DH" evidence="13">
    <location>
        <begin position="904"/>
        <end position="1184"/>
    </location>
</feature>
<dbReference type="InterPro" id="IPR049552">
    <property type="entry name" value="PKS_DH_N"/>
</dbReference>
<feature type="region of interest" description="C-terminal hotdog fold" evidence="9">
    <location>
        <begin position="1037"/>
        <end position="1184"/>
    </location>
</feature>
<evidence type="ECO:0000313" key="14">
    <source>
        <dbReference type="EMBL" id="MCC5466930.1"/>
    </source>
</evidence>
<evidence type="ECO:0000256" key="1">
    <source>
        <dbReference type="ARBA" id="ARBA00001957"/>
    </source>
</evidence>
<feature type="active site" description="Proton acceptor; for dehydratase activity" evidence="9">
    <location>
        <position position="933"/>
    </location>
</feature>
<dbReference type="InterPro" id="IPR014030">
    <property type="entry name" value="Ketoacyl_synth_N"/>
</dbReference>
<dbReference type="Gene3D" id="2.30.38.10">
    <property type="entry name" value="Luciferase, Domain 3"/>
    <property type="match status" value="1"/>
</dbReference>
<dbReference type="InterPro" id="IPR013968">
    <property type="entry name" value="PKS_KR"/>
</dbReference>
<dbReference type="InterPro" id="IPR006162">
    <property type="entry name" value="Ppantetheine_attach_site"/>
</dbReference>
<dbReference type="Gene3D" id="1.10.1200.10">
    <property type="entry name" value="ACP-like"/>
    <property type="match status" value="2"/>
</dbReference>
<dbReference type="InterPro" id="IPR014043">
    <property type="entry name" value="Acyl_transferase_dom"/>
</dbReference>
<proteinExistence type="inferred from homology"/>
<accession>A0ABS8HV56</accession>
<reference evidence="14" key="1">
    <citation type="submission" date="2021-11" db="EMBL/GenBank/DDBJ databases">
        <title>Description of a new species Pelosinus isolated from the bottom sediments of Lake Baikal.</title>
        <authorList>
            <person name="Zakharyuk A."/>
        </authorList>
    </citation>
    <scope>NUCLEOTIDE SEQUENCE</scope>
    <source>
        <strain evidence="14">Bkl1</strain>
    </source>
</reference>
<evidence type="ECO:0000256" key="10">
    <source>
        <dbReference type="SAM" id="MobiDB-lite"/>
    </source>
</evidence>
<keyword evidence="6" id="KW-0808">Transferase</keyword>
<dbReference type="InterPro" id="IPR001227">
    <property type="entry name" value="Ac_transferase_dom_sf"/>
</dbReference>
<dbReference type="SMART" id="SM00827">
    <property type="entry name" value="PKS_AT"/>
    <property type="match status" value="1"/>
</dbReference>
<dbReference type="Gene3D" id="1.10.287.490">
    <property type="entry name" value="Helix hairpin bin"/>
    <property type="match status" value="1"/>
</dbReference>
<evidence type="ECO:0000256" key="8">
    <source>
        <dbReference type="ARBA" id="ARBA00029443"/>
    </source>
</evidence>
<feature type="domain" description="Carrier" evidence="11">
    <location>
        <begin position="2829"/>
        <end position="2904"/>
    </location>
</feature>
<dbReference type="InterPro" id="IPR036291">
    <property type="entry name" value="NAD(P)-bd_dom_sf"/>
</dbReference>
<dbReference type="CDD" id="cd08955">
    <property type="entry name" value="KR_2_FAS_SDR_x"/>
    <property type="match status" value="1"/>
</dbReference>
<dbReference type="SUPFAM" id="SSF56801">
    <property type="entry name" value="Acetyl-CoA synthetase-like"/>
    <property type="match status" value="1"/>
</dbReference>
<dbReference type="PROSITE" id="PS00012">
    <property type="entry name" value="PHOSPHOPANTETHEINE"/>
    <property type="match status" value="1"/>
</dbReference>
<dbReference type="Pfam" id="PF00501">
    <property type="entry name" value="AMP-binding"/>
    <property type="match status" value="1"/>
</dbReference>
<comment type="cofactor">
    <cofactor evidence="1">
        <name>pantetheine 4'-phosphate</name>
        <dbReference type="ChEBI" id="CHEBI:47942"/>
    </cofactor>
</comment>
<dbReference type="InterPro" id="IPR000873">
    <property type="entry name" value="AMP-dep_synth/lig_dom"/>
</dbReference>
<dbReference type="Gene3D" id="3.10.129.110">
    <property type="entry name" value="Polyketide synthase dehydratase"/>
    <property type="match status" value="1"/>
</dbReference>
<dbReference type="PROSITE" id="PS52004">
    <property type="entry name" value="KS3_2"/>
    <property type="match status" value="1"/>
</dbReference>
<evidence type="ECO:0000256" key="3">
    <source>
        <dbReference type="ARBA" id="ARBA00004789"/>
    </source>
</evidence>
<evidence type="ECO:0000256" key="6">
    <source>
        <dbReference type="ARBA" id="ARBA00022679"/>
    </source>
</evidence>
<dbReference type="InterPro" id="IPR057326">
    <property type="entry name" value="KR_dom"/>
</dbReference>
<dbReference type="PROSITE" id="PS00455">
    <property type="entry name" value="AMP_BINDING"/>
    <property type="match status" value="1"/>
</dbReference>
<dbReference type="SUPFAM" id="SSF47336">
    <property type="entry name" value="ACP-like"/>
    <property type="match status" value="2"/>
</dbReference>
<dbReference type="PROSITE" id="PS50075">
    <property type="entry name" value="CARRIER"/>
    <property type="match status" value="2"/>
</dbReference>
<dbReference type="InterPro" id="IPR001031">
    <property type="entry name" value="Thioesterase"/>
</dbReference>
<dbReference type="SMART" id="SM00823">
    <property type="entry name" value="PKS_PP"/>
    <property type="match status" value="2"/>
</dbReference>
<dbReference type="InterPro" id="IPR042104">
    <property type="entry name" value="PKS_dehydratase_sf"/>
</dbReference>
<evidence type="ECO:0000256" key="2">
    <source>
        <dbReference type="ARBA" id="ARBA00003299"/>
    </source>
</evidence>
<dbReference type="SMART" id="SM00825">
    <property type="entry name" value="PKS_KS"/>
    <property type="match status" value="1"/>
</dbReference>
<dbReference type="InterPro" id="IPR049551">
    <property type="entry name" value="PKS_DH_C"/>
</dbReference>
<dbReference type="Gene3D" id="3.40.50.980">
    <property type="match status" value="2"/>
</dbReference>
<dbReference type="Pfam" id="PF02801">
    <property type="entry name" value="Ketoacyl-synt_C"/>
    <property type="match status" value="1"/>
</dbReference>
<dbReference type="Gene3D" id="3.30.559.10">
    <property type="entry name" value="Chloramphenicol acetyltransferase-like domain"/>
    <property type="match status" value="1"/>
</dbReference>
<comment type="caution">
    <text evidence="14">The sequence shown here is derived from an EMBL/GenBank/DDBJ whole genome shotgun (WGS) entry which is preliminary data.</text>
</comment>
<dbReference type="InterPro" id="IPR020802">
    <property type="entry name" value="TesA-like"/>
</dbReference>
<dbReference type="InterPro" id="IPR014031">
    <property type="entry name" value="Ketoacyl_synth_C"/>
</dbReference>
<evidence type="ECO:0000259" key="12">
    <source>
        <dbReference type="PROSITE" id="PS52004"/>
    </source>
</evidence>
<dbReference type="InterPro" id="IPR010071">
    <property type="entry name" value="AA_adenyl_dom"/>
</dbReference>
<evidence type="ECO:0000256" key="9">
    <source>
        <dbReference type="PROSITE-ProRule" id="PRU01363"/>
    </source>
</evidence>
<dbReference type="Pfam" id="PF00975">
    <property type="entry name" value="Thioesterase"/>
    <property type="match status" value="1"/>
</dbReference>
<dbReference type="Gene3D" id="3.40.50.1820">
    <property type="entry name" value="alpha/beta hydrolase"/>
    <property type="match status" value="1"/>
</dbReference>
<dbReference type="InterPro" id="IPR049900">
    <property type="entry name" value="PKS_mFAS_DH"/>
</dbReference>
<dbReference type="CDD" id="cd19531">
    <property type="entry name" value="LCL_NRPS-like"/>
    <property type="match status" value="1"/>
</dbReference>
<dbReference type="InterPro" id="IPR016036">
    <property type="entry name" value="Malonyl_transacylase_ACP-bd"/>
</dbReference>
<dbReference type="InterPro" id="IPR045851">
    <property type="entry name" value="AMP-bd_C_sf"/>
</dbReference>
<gene>
    <name evidence="14" type="ORF">LMF89_16405</name>
</gene>
<evidence type="ECO:0000256" key="7">
    <source>
        <dbReference type="ARBA" id="ARBA00022737"/>
    </source>
</evidence>
<dbReference type="InterPro" id="IPR020845">
    <property type="entry name" value="AMP-binding_CS"/>
</dbReference>
<dbReference type="Gene3D" id="3.30.70.3290">
    <property type="match status" value="1"/>
</dbReference>
<dbReference type="NCBIfam" id="TIGR01733">
    <property type="entry name" value="AA-adenyl-dom"/>
    <property type="match status" value="1"/>
</dbReference>
<comment type="pathway">
    <text evidence="3">Antibiotic biosynthesis; bacillaene biosynthesis.</text>
</comment>
<dbReference type="PANTHER" id="PTHR43775:SF37">
    <property type="entry name" value="SI:DKEY-61P9.11"/>
    <property type="match status" value="1"/>
</dbReference>
<dbReference type="SUPFAM" id="SSF52151">
    <property type="entry name" value="FabD/lysophospholipase-like"/>
    <property type="match status" value="1"/>
</dbReference>
<dbReference type="PANTHER" id="PTHR43775">
    <property type="entry name" value="FATTY ACID SYNTHASE"/>
    <property type="match status" value="1"/>
</dbReference>
<evidence type="ECO:0000259" key="13">
    <source>
        <dbReference type="PROSITE" id="PS52019"/>
    </source>
</evidence>
<dbReference type="Pfam" id="PF00109">
    <property type="entry name" value="ketoacyl-synt"/>
    <property type="match status" value="1"/>
</dbReference>
<dbReference type="InterPro" id="IPR023213">
    <property type="entry name" value="CAT-like_dom_sf"/>
</dbReference>
<dbReference type="SMART" id="SM00826">
    <property type="entry name" value="PKS_DH"/>
    <property type="match status" value="1"/>
</dbReference>
<dbReference type="Pfam" id="PF14765">
    <property type="entry name" value="PS-DH"/>
    <property type="match status" value="1"/>
</dbReference>
<sequence length="3134" mass="348450">MNQPKNYEPIAIIGMGCRLPGGANDPEEFWEILKNGIDCISEIPSNRWKASTFYSANKEIPGKLLSKWGGYIDGVDEFDPTFFGITPREAEYMDPQQRKLLEVTWEALEDGGQKPGELAGKPVGVFIGAFTSDWKILQWGGKRHDNLAAHSATGAMMTMVSNRISYIFDFTGPSISLDTACSSSLVATHLACESLRSKESSMAVAGGTLLQFAPQYTIAESKGGFLSPTGWSHAFDSSANGYTRAEGVGVVILKRLSDAIKDGDPIYATIIGDGANQDGHTNGITVPNGKAQEELIKTVCAKAGIQPGELQYVEAHGTGTPVGDPIEANAIGAVLGIGRKSGEKCFVGSVKTNIGHTESAAGVAALMKVALSLKNNQIPPHLHLKEINPKIEIDKWPYQIPTKLESWPEHEGAAKAGINSFGFGGTNSHVILQEPPLLTTFDKAILEVKRPNILPLSTRDSEILPDIAQKYKELLEKANDSCPALKDVGYTASIKREQHDHRMAVLYSSKEDLLQQLDMCIAGEESPSIVKGKKWEKNKRNLVWVFTGMGPQWWAMGRELFEKEPVFREVIEKCDREMSKWVDWSLIHELINMSEKESHMEETWISQTANFAVQIALAALWRSFGISPDAIVGHSTGEAAAFYEAGVYTLEDAVKVIVNRSRLQHTVSGTGKMVAVGLSASEAGPLLAPYGDKISIAAINSPNSVAIAGDEAALREFIKPLQQQGIFCKFLQVQIPFHSAYMEPIKEELLRSLHDIKPQKTKVALYSTAMGAVVEGTELDAAYWWQNVRGTVLFTKAIDQILDDGYRVFLEIGPHPVLAGSISEVMVDKKQDGKILCSLRRKEKEQERVFTSLAELYVMGFPVNWQALYPNGKFTRLPTYPWRKDRYWTEPRDIEQARLGQKDHPLLGFRLFAPEPSWEESISAEKITYLKDHQIQGSVVFPAAGYIEMAFSALSSLLGAGTFSLEGFEFKKALFLPESQEPKAQFLLDKEQSTFKIVTYEDENNTAVSHAYGKAHVIQNTQIAPKIDIDGLKTKLANYMSDKECYEKLGAMGYHYGYSFQGIKDLWIGANEVLTKIQMKEEVLADAAGYFFHPTLTDACFQTLITAEFSKSSSAEQMAIRLPVFIEKIRLTQGHTGPIWAYARITVSDAHKLVGDIYLYDEDGNAIGEIKGFLAQGVDQASGNASLSTIDNWLYDVQWQEQERSIVGEKTENISGKDNSGWLIFADKQGVAEELSGLLKQKGEHCCLVYPGDGITIDNSNSLATVASDTDGEVSSLIKTIFKDKNRKCKGIVHLWNLEAPSLESMELADIEKIKKLGCYSILQIARAIGDLEIPAKLWIVTRRAQVVGEDTGDICAAASPVWGVGRVLGQQELVGNWGGLIDLDSVASPERLKEDALNVFNEMISGDKEDLIAFRGEKRYVPRLHYASNLTKPLPTRFRSDGCYLITGAFGALGQLVARTMVKHGARRLILMGRTKIPSRGEWNTVQPGTGNAEKIAFIKELESLGADVLLASVDITNELQVAEYFKQFKEMGYPPIRGIIHSAGTVNDKFVSKMDAKTFDSVYDPKVYGSFLLHKYLKDEPIEHFVLFSSVADLVTTAGQTNYAAGNAFLDALAHHRRANGLPALSINWGPWATGMVKELDLIEHYRLRRGMNCILPEVGMNILDRVIGQDVSQIMVCEVDWPLALPWYPSEPPLFAHLAKKEDNKNDGDNVSFEILFKNADEAFRKVIVEEQLTELIAKVLRCKPSQVEPNSSLNALGIDSIMATELRNKIAFHFGHSLTIVKLLSGSTIMQLAEALLEGLSESIGEAENEAAAAVTAEVADAWGLLDSLDQAGIGEEGKVVDEYPLSYGQKAIWFINQLLPDSPAYNIGGSLHIPVKIDIEALRKAVREVIQRHPGLRTNFFIKGGEPYQRVYASRKEEIEVVDVPGMEWSDIRKMVIADNRKPFNLEKGSLFRITLYKQSEQDYYFAISIYHVVSDAWSNYMFINEMQELYEKYALGKMVELPPPTATYKDFVEWENRFVNSSKGIKMFNYWRNHLPEEMPILNLPTDKPRPVVLTSNGASYVFTINKELTQSIKDVSKLTGATVYMNLLSAFYILLHKYSTQNDVIIGSPVAGRTNPDLSKVYGYFVNPLPLCASFEGDPTFKELLKQVQGSVFAGLENQEYPFALLVDRLSLEHDPSRSAIFQVMFVYLVHRLEQVGVDGNSIAADVALPVHYLAIPEEEGQFDITMSIYEENGEFHGAFKYNTDLFYEATIARMAGHYNALLEEIIEDPEAKVSKYNVLTKEERATILGHWSGGKGAFATDSSIHALMEKAASQKPNSIALSVPYEDGRTDYLSYDELHRKANQFARYLQKVGVKPNTVVGVCLDKSTELAVSLLAILKAGGAFVSLDPNYPKDRLAYIMDDSAAQVIISHSSLKEALDCGTRRTICVDTEQANIEGEEENNLDNISKPSDLAYVVYTSGSTGQPKGVMVTHQSFVSVYKDWENEYHLLEKTSSHLQMASFSFDVCYGDFARALCSGGKLVLCRREILLNIPLLYEIMVAEKVDCAEFVPSIIRNLIKFMKSAGKKLDFMNLVIVGSDTWTVDEFSLLKSYCGENTRVISSYGLSEATIDSTYFEGDVEVFESGSTVPIGKPLPNIQVFILDPFMNPVPVGIPGELYIGGAGLALGYINKPELTEERFIPHSINCQSPIRLYKTGDMAKWDVSGNIHILQRVDNQIKIKGYRVELGEIEKHLANCPGISKGVVAVKNDKNGDKVICAYYIPSVSEVDKKLIRGMLSEVLPSYMIPSYFMQVTQFPLSHNGKVDINALPLPNYAEESEVVSEPQTIYELRVAQVWKKILGVRKVGLQHDFFNLGGNSLYLVELMIHLQNEFKIKINVSQLFKASSLGDMARVVENIVTGKEKGAEPYIEYNPSRKRVVYSFPPAGGYSLVYSSMADSMNDVTFVSFNYMMEQDKIKRYADMIQSYEKEGPYVLLGYSLGGNLAFEVCKELENRGKEVSNVIIMDSYRIDGTFAPTDEDMKKFEVELAEHFKRHVGSAVVQEHTLDQAKDFINFCYETMNKGTVKSKVHFIIEENSSDPHRTKRESSWDGSSQTSATLYQGIGKHEEMLDKTLVRENANIVRTILEAL</sequence>
<dbReference type="InterPro" id="IPR001242">
    <property type="entry name" value="Condensation_dom"/>
</dbReference>
<dbReference type="SUPFAM" id="SSF53901">
    <property type="entry name" value="Thiolase-like"/>
    <property type="match status" value="1"/>
</dbReference>
<feature type="compositionally biased region" description="Basic and acidic residues" evidence="10">
    <location>
        <begin position="3083"/>
        <end position="3093"/>
    </location>
</feature>
<dbReference type="InterPro" id="IPR036736">
    <property type="entry name" value="ACP-like_sf"/>
</dbReference>
<keyword evidence="4" id="KW-0596">Phosphopantetheine</keyword>
<keyword evidence="5" id="KW-0597">Phosphoprotein</keyword>
<dbReference type="InterPro" id="IPR020806">
    <property type="entry name" value="PKS_PP-bd"/>
</dbReference>
<dbReference type="InterPro" id="IPR016035">
    <property type="entry name" value="Acyl_Trfase/lysoPLipase"/>
</dbReference>
<dbReference type="InterPro" id="IPR009081">
    <property type="entry name" value="PP-bd_ACP"/>
</dbReference>